<reference evidence="1 2" key="1">
    <citation type="journal article" date="2022" name="DNA Res.">
        <title>Chromosomal-level genome assembly of the orchid tree Bauhinia variegata (Leguminosae; Cercidoideae) supports the allotetraploid origin hypothesis of Bauhinia.</title>
        <authorList>
            <person name="Zhong Y."/>
            <person name="Chen Y."/>
            <person name="Zheng D."/>
            <person name="Pang J."/>
            <person name="Liu Y."/>
            <person name="Luo S."/>
            <person name="Meng S."/>
            <person name="Qian L."/>
            <person name="Wei D."/>
            <person name="Dai S."/>
            <person name="Zhou R."/>
        </authorList>
    </citation>
    <scope>NUCLEOTIDE SEQUENCE [LARGE SCALE GENOMIC DNA]</scope>
    <source>
        <strain evidence="1">BV-YZ2020</strain>
    </source>
</reference>
<comment type="caution">
    <text evidence="1">The sequence shown here is derived from an EMBL/GenBank/DDBJ whole genome shotgun (WGS) entry which is preliminary data.</text>
</comment>
<evidence type="ECO:0000313" key="2">
    <source>
        <dbReference type="Proteomes" id="UP000828941"/>
    </source>
</evidence>
<dbReference type="Proteomes" id="UP000828941">
    <property type="component" value="Chromosome 14"/>
</dbReference>
<dbReference type="EMBL" id="CM039439">
    <property type="protein sequence ID" value="KAI4297616.1"/>
    <property type="molecule type" value="Genomic_DNA"/>
</dbReference>
<sequence>MSTTGGVDLSPPHPSSSSGSAIVAAVISVLILGVIIVFSVWFARRAKHGVKDFLSSINVNAVQFQDVQRPTVLEFAESSSDSTSGGSNSYWYKESTPIMKKYEIQVASS</sequence>
<keyword evidence="2" id="KW-1185">Reference proteome</keyword>
<protein>
    <submittedName>
        <fullName evidence="1">Uncharacterized protein</fullName>
    </submittedName>
</protein>
<proteinExistence type="predicted"/>
<evidence type="ECO:0000313" key="1">
    <source>
        <dbReference type="EMBL" id="KAI4297616.1"/>
    </source>
</evidence>
<organism evidence="1 2">
    <name type="scientific">Bauhinia variegata</name>
    <name type="common">Purple orchid tree</name>
    <name type="synonym">Phanera variegata</name>
    <dbReference type="NCBI Taxonomy" id="167791"/>
    <lineage>
        <taxon>Eukaryota</taxon>
        <taxon>Viridiplantae</taxon>
        <taxon>Streptophyta</taxon>
        <taxon>Embryophyta</taxon>
        <taxon>Tracheophyta</taxon>
        <taxon>Spermatophyta</taxon>
        <taxon>Magnoliopsida</taxon>
        <taxon>eudicotyledons</taxon>
        <taxon>Gunneridae</taxon>
        <taxon>Pentapetalae</taxon>
        <taxon>rosids</taxon>
        <taxon>fabids</taxon>
        <taxon>Fabales</taxon>
        <taxon>Fabaceae</taxon>
        <taxon>Cercidoideae</taxon>
        <taxon>Cercideae</taxon>
        <taxon>Bauhiniinae</taxon>
        <taxon>Bauhinia</taxon>
    </lineage>
</organism>
<accession>A0ACB9KKD9</accession>
<name>A0ACB9KKD9_BAUVA</name>
<gene>
    <name evidence="1" type="ORF">L6164_037500</name>
</gene>